<organism evidence="2 3">
    <name type="scientific">Bradyrhizobium septentrionale</name>
    <dbReference type="NCBI Taxonomy" id="1404411"/>
    <lineage>
        <taxon>Bacteria</taxon>
        <taxon>Pseudomonadati</taxon>
        <taxon>Pseudomonadota</taxon>
        <taxon>Alphaproteobacteria</taxon>
        <taxon>Hyphomicrobiales</taxon>
        <taxon>Nitrobacteraceae</taxon>
        <taxon>Bradyrhizobium</taxon>
    </lineage>
</organism>
<dbReference type="RefSeq" id="WP_234583563.1">
    <property type="nucleotide sequence ID" value="NZ_CP088288.1"/>
</dbReference>
<evidence type="ECO:0000313" key="2">
    <source>
        <dbReference type="EMBL" id="WXC77243.1"/>
    </source>
</evidence>
<dbReference type="EMBL" id="CP147711">
    <property type="protein sequence ID" value="WXC77243.1"/>
    <property type="molecule type" value="Genomic_DNA"/>
</dbReference>
<evidence type="ECO:0000256" key="1">
    <source>
        <dbReference type="SAM" id="MobiDB-lite"/>
    </source>
</evidence>
<feature type="region of interest" description="Disordered" evidence="1">
    <location>
        <begin position="1"/>
        <end position="43"/>
    </location>
</feature>
<reference evidence="2" key="2">
    <citation type="submission" date="2024-03" db="EMBL/GenBank/DDBJ databases">
        <authorList>
            <person name="Bromfield E.S.P."/>
            <person name="Cloutier S."/>
        </authorList>
    </citation>
    <scope>NUCLEOTIDE SEQUENCE</scope>
    <source>
        <strain evidence="2">5S5</strain>
    </source>
</reference>
<dbReference type="Proteomes" id="UP001432046">
    <property type="component" value="Chromosome"/>
</dbReference>
<sequence length="59" mass="6399">MENQDAGGGHHKESNSPVDRPGSACARRQPRNTATGHSDDHCKMTKLTKLANGFVNRNP</sequence>
<name>A0ABZ2NR94_9BRAD</name>
<evidence type="ECO:0000313" key="3">
    <source>
        <dbReference type="Proteomes" id="UP001432046"/>
    </source>
</evidence>
<gene>
    <name evidence="2" type="ORF">WDK88_27760</name>
</gene>
<proteinExistence type="predicted"/>
<keyword evidence="3" id="KW-1185">Reference proteome</keyword>
<reference evidence="2" key="1">
    <citation type="journal article" date="2021" name="Int. J. Syst. Evol. Microbiol.">
        <title>Bradyrhizobium septentrionale sp. nov. (sv. septentrionale) and Bradyrhizobium quebecense sp. nov. (sv. septentrionale) associated with legumes native to Canada possess rearranged symbiosis genes and numerous insertion sequences.</title>
        <authorList>
            <person name="Bromfield E.S.P."/>
            <person name="Cloutier S."/>
        </authorList>
    </citation>
    <scope>NUCLEOTIDE SEQUENCE</scope>
    <source>
        <strain evidence="2">5S5</strain>
    </source>
</reference>
<protein>
    <submittedName>
        <fullName evidence="2">Uncharacterized protein</fullName>
    </submittedName>
</protein>
<accession>A0ABZ2NR94</accession>